<dbReference type="GO" id="GO:0006357">
    <property type="term" value="P:regulation of transcription by RNA polymerase II"/>
    <property type="evidence" value="ECO:0007669"/>
    <property type="project" value="TreeGrafter"/>
</dbReference>
<keyword evidence="7" id="KW-0804">Transcription</keyword>
<evidence type="ECO:0000256" key="2">
    <source>
        <dbReference type="ARBA" id="ARBA00008267"/>
    </source>
</evidence>
<evidence type="ECO:0000256" key="10">
    <source>
        <dbReference type="SAM" id="MobiDB-lite"/>
    </source>
</evidence>
<proteinExistence type="inferred from homology"/>
<dbReference type="InterPro" id="IPR014756">
    <property type="entry name" value="Ig_E-set"/>
</dbReference>
<dbReference type="Gene3D" id="2.60.40.10">
    <property type="entry name" value="Immunoglobulins"/>
    <property type="match status" value="1"/>
</dbReference>
<dbReference type="AlphaFoldDB" id="A0AAW0ISL9"/>
<evidence type="ECO:0000256" key="7">
    <source>
        <dbReference type="ARBA" id="ARBA00023163"/>
    </source>
</evidence>
<keyword evidence="3" id="KW-0677">Repeat</keyword>
<organism evidence="12 13">
    <name type="scientific">Myodes glareolus</name>
    <name type="common">Bank vole</name>
    <name type="synonym">Clethrionomys glareolus</name>
    <dbReference type="NCBI Taxonomy" id="447135"/>
    <lineage>
        <taxon>Eukaryota</taxon>
        <taxon>Metazoa</taxon>
        <taxon>Chordata</taxon>
        <taxon>Craniata</taxon>
        <taxon>Vertebrata</taxon>
        <taxon>Euteleostomi</taxon>
        <taxon>Mammalia</taxon>
        <taxon>Eutheria</taxon>
        <taxon>Euarchontoglires</taxon>
        <taxon>Glires</taxon>
        <taxon>Rodentia</taxon>
        <taxon>Myomorpha</taxon>
        <taxon>Muroidea</taxon>
        <taxon>Cricetidae</taxon>
        <taxon>Arvicolinae</taxon>
        <taxon>Myodes</taxon>
    </lineage>
</organism>
<dbReference type="FunFam" id="2.60.40.10:FF:000089">
    <property type="entry name" value="calmodulin-binding transcription activator 2 isoform X1"/>
    <property type="match status" value="1"/>
</dbReference>
<dbReference type="PANTHER" id="PTHR23335:SF11">
    <property type="entry name" value="CALMODULIN-BINDING TRANSCRIPTION ACTIVATOR 1"/>
    <property type="match status" value="1"/>
</dbReference>
<dbReference type="GO" id="GO:0003690">
    <property type="term" value="F:double-stranded DNA binding"/>
    <property type="evidence" value="ECO:0007669"/>
    <property type="project" value="TreeGrafter"/>
</dbReference>
<sequence>MEKGQAKVEKSRKECGNEQEIESGWPWGSSGGLESLAWSGGEDRARCGAPNLGSASLRLLERLSAFSSQATRWRSPPWPAQLSAPLQGKGGVKVLITGPWQEASNNYSCLFDQISVPASLIQPGVLRCYCPAHDTGLVTLQVAFNNQIISNSVVFEYKARALPTLPSSQHDWLSLDGKNGILVTLLGIEGEELVCKCEKRRIWKRGAGGVSELAKGGPAESPLDYEYIPSVSLCLVPSLGQMKYVKLAVAVTPVKVSE</sequence>
<gene>
    <name evidence="12" type="ORF">U0070_004454</name>
</gene>
<dbReference type="PANTHER" id="PTHR23335">
    <property type="entry name" value="CALMODULIN-BINDING TRANSCRIPTION ACTIVATOR CAMTA"/>
    <property type="match status" value="1"/>
</dbReference>
<reference evidence="12 13" key="1">
    <citation type="journal article" date="2023" name="bioRxiv">
        <title>Conserved and derived expression patterns and positive selection on dental genes reveal complex evolutionary context of ever-growing rodent molars.</title>
        <authorList>
            <person name="Calamari Z.T."/>
            <person name="Song A."/>
            <person name="Cohen E."/>
            <person name="Akter M."/>
            <person name="Roy R.D."/>
            <person name="Hallikas O."/>
            <person name="Christensen M.M."/>
            <person name="Li P."/>
            <person name="Marangoni P."/>
            <person name="Jernvall J."/>
            <person name="Klein O.D."/>
        </authorList>
    </citation>
    <scope>NUCLEOTIDE SEQUENCE [LARGE SCALE GENOMIC DNA]</scope>
    <source>
        <strain evidence="12">V071</strain>
    </source>
</reference>
<dbReference type="GO" id="GO:0003712">
    <property type="term" value="F:transcription coregulator activity"/>
    <property type="evidence" value="ECO:0007669"/>
    <property type="project" value="TreeGrafter"/>
</dbReference>
<comment type="similarity">
    <text evidence="2">Belongs to the CAMTA family.</text>
</comment>
<evidence type="ECO:0000256" key="9">
    <source>
        <dbReference type="ARBA" id="ARBA00029480"/>
    </source>
</evidence>
<keyword evidence="4" id="KW-0805">Transcription regulation</keyword>
<dbReference type="Proteomes" id="UP001488838">
    <property type="component" value="Unassembled WGS sequence"/>
</dbReference>
<evidence type="ECO:0000313" key="13">
    <source>
        <dbReference type="Proteomes" id="UP001488838"/>
    </source>
</evidence>
<accession>A0AAW0ISL9</accession>
<dbReference type="EMBL" id="JBBHLL010000096">
    <property type="protein sequence ID" value="KAK7817317.1"/>
    <property type="molecule type" value="Genomic_DNA"/>
</dbReference>
<feature type="compositionally biased region" description="Basic and acidic residues" evidence="10">
    <location>
        <begin position="1"/>
        <end position="16"/>
    </location>
</feature>
<dbReference type="Pfam" id="PF01833">
    <property type="entry name" value="TIG"/>
    <property type="match status" value="1"/>
</dbReference>
<dbReference type="InterPro" id="IPR002909">
    <property type="entry name" value="IPT_dom"/>
</dbReference>
<keyword evidence="6" id="KW-0010">Activator</keyword>
<evidence type="ECO:0000256" key="8">
    <source>
        <dbReference type="ARBA" id="ARBA00023242"/>
    </source>
</evidence>
<evidence type="ECO:0000256" key="6">
    <source>
        <dbReference type="ARBA" id="ARBA00023159"/>
    </source>
</evidence>
<evidence type="ECO:0000259" key="11">
    <source>
        <dbReference type="Pfam" id="PF01833"/>
    </source>
</evidence>
<evidence type="ECO:0000256" key="5">
    <source>
        <dbReference type="ARBA" id="ARBA00023043"/>
    </source>
</evidence>
<keyword evidence="5" id="KW-0040">ANK repeat</keyword>
<keyword evidence="8" id="KW-0539">Nucleus</keyword>
<evidence type="ECO:0000256" key="1">
    <source>
        <dbReference type="ARBA" id="ARBA00004123"/>
    </source>
</evidence>
<dbReference type="GO" id="GO:0005634">
    <property type="term" value="C:nucleus"/>
    <property type="evidence" value="ECO:0007669"/>
    <property type="project" value="UniProtKB-SubCell"/>
</dbReference>
<dbReference type="SUPFAM" id="SSF81296">
    <property type="entry name" value="E set domains"/>
    <property type="match status" value="1"/>
</dbReference>
<name>A0AAW0ISL9_MYOGA</name>
<evidence type="ECO:0000256" key="3">
    <source>
        <dbReference type="ARBA" id="ARBA00022737"/>
    </source>
</evidence>
<feature type="domain" description="IPT/TIG" evidence="11">
    <location>
        <begin position="89"/>
        <end position="157"/>
    </location>
</feature>
<evidence type="ECO:0000313" key="12">
    <source>
        <dbReference type="EMBL" id="KAK7817317.1"/>
    </source>
</evidence>
<comment type="subunit">
    <text evidence="9">May interact with calmodulin.</text>
</comment>
<comment type="caution">
    <text evidence="12">The sequence shown here is derived from an EMBL/GenBank/DDBJ whole genome shotgun (WGS) entry which is preliminary data.</text>
</comment>
<evidence type="ECO:0000256" key="4">
    <source>
        <dbReference type="ARBA" id="ARBA00023015"/>
    </source>
</evidence>
<dbReference type="InterPro" id="IPR013783">
    <property type="entry name" value="Ig-like_fold"/>
</dbReference>
<feature type="region of interest" description="Disordered" evidence="10">
    <location>
        <begin position="1"/>
        <end position="28"/>
    </location>
</feature>
<protein>
    <recommendedName>
        <fullName evidence="11">IPT/TIG domain-containing protein</fullName>
    </recommendedName>
</protein>
<comment type="subcellular location">
    <subcellularLocation>
        <location evidence="1">Nucleus</location>
    </subcellularLocation>
</comment>
<keyword evidence="13" id="KW-1185">Reference proteome</keyword>